<feature type="transmembrane region" description="Helical" evidence="10">
    <location>
        <begin position="1151"/>
        <end position="1171"/>
    </location>
</feature>
<accession>A0ABS8G154</accession>
<keyword evidence="2" id="KW-0813">Transport</keyword>
<comment type="caution">
    <text evidence="12">The sequence shown here is derived from an EMBL/GenBank/DDBJ whole genome shotgun (WGS) entry which is preliminary data.</text>
</comment>
<evidence type="ECO:0000256" key="10">
    <source>
        <dbReference type="SAM" id="Phobius"/>
    </source>
</evidence>
<dbReference type="InterPro" id="IPR003838">
    <property type="entry name" value="ABC3_permease_C"/>
</dbReference>
<keyword evidence="4 10" id="KW-0812">Transmembrane</keyword>
<feature type="transmembrane region" description="Helical" evidence="10">
    <location>
        <begin position="1054"/>
        <end position="1083"/>
    </location>
</feature>
<dbReference type="Pfam" id="PF02687">
    <property type="entry name" value="FtsX"/>
    <property type="match status" value="1"/>
</dbReference>
<evidence type="ECO:0000256" key="9">
    <source>
        <dbReference type="ARBA" id="ARBA00038388"/>
    </source>
</evidence>
<evidence type="ECO:0000256" key="6">
    <source>
        <dbReference type="ARBA" id="ARBA00022840"/>
    </source>
</evidence>
<evidence type="ECO:0000256" key="5">
    <source>
        <dbReference type="ARBA" id="ARBA00022741"/>
    </source>
</evidence>
<organism evidence="12 13">
    <name type="scientific">Ruminococcus turbiniformis</name>
    <dbReference type="NCBI Taxonomy" id="2881258"/>
    <lineage>
        <taxon>Bacteria</taxon>
        <taxon>Bacillati</taxon>
        <taxon>Bacillota</taxon>
        <taxon>Clostridia</taxon>
        <taxon>Eubacteriales</taxon>
        <taxon>Oscillospiraceae</taxon>
        <taxon>Ruminococcus</taxon>
    </lineage>
</organism>
<keyword evidence="5" id="KW-0547">Nucleotide-binding</keyword>
<gene>
    <name evidence="12" type="ORF">LKD70_16740</name>
</gene>
<proteinExistence type="inferred from homology"/>
<dbReference type="GO" id="GO:0005524">
    <property type="term" value="F:ATP binding"/>
    <property type="evidence" value="ECO:0007669"/>
    <property type="project" value="UniProtKB-KW"/>
</dbReference>
<dbReference type="Gene3D" id="3.40.50.300">
    <property type="entry name" value="P-loop containing nucleotide triphosphate hydrolases"/>
    <property type="match status" value="1"/>
</dbReference>
<dbReference type="PANTHER" id="PTHR42798:SF6">
    <property type="entry name" value="CELL DIVISION ATP-BINDING PROTEIN FTSE"/>
    <property type="match status" value="1"/>
</dbReference>
<dbReference type="InterPro" id="IPR003439">
    <property type="entry name" value="ABC_transporter-like_ATP-bd"/>
</dbReference>
<dbReference type="CDD" id="cd03255">
    <property type="entry name" value="ABC_MJ0796_LolCDE_FtsE"/>
    <property type="match status" value="1"/>
</dbReference>
<comment type="similarity">
    <text evidence="9">Belongs to the ABC transporter superfamily. Macrolide exporter (TC 3.A.1.122) family.</text>
</comment>
<dbReference type="Pfam" id="PF00005">
    <property type="entry name" value="ABC_tran"/>
    <property type="match status" value="1"/>
</dbReference>
<keyword evidence="6 12" id="KW-0067">ATP-binding</keyword>
<dbReference type="SUPFAM" id="SSF52540">
    <property type="entry name" value="P-loop containing nucleoside triphosphate hydrolases"/>
    <property type="match status" value="1"/>
</dbReference>
<evidence type="ECO:0000259" key="11">
    <source>
        <dbReference type="PROSITE" id="PS50893"/>
    </source>
</evidence>
<keyword evidence="13" id="KW-1185">Reference proteome</keyword>
<dbReference type="SMART" id="SM00382">
    <property type="entry name" value="AAA"/>
    <property type="match status" value="1"/>
</dbReference>
<evidence type="ECO:0000256" key="2">
    <source>
        <dbReference type="ARBA" id="ARBA00022448"/>
    </source>
</evidence>
<dbReference type="RefSeq" id="WP_227709020.1">
    <property type="nucleotide sequence ID" value="NZ_JAJEQX010000045.1"/>
</dbReference>
<evidence type="ECO:0000313" key="12">
    <source>
        <dbReference type="EMBL" id="MCC2256040.1"/>
    </source>
</evidence>
<evidence type="ECO:0000256" key="8">
    <source>
        <dbReference type="ARBA" id="ARBA00023136"/>
    </source>
</evidence>
<evidence type="ECO:0000256" key="4">
    <source>
        <dbReference type="ARBA" id="ARBA00022692"/>
    </source>
</evidence>
<evidence type="ECO:0000313" key="13">
    <source>
        <dbReference type="Proteomes" id="UP001198151"/>
    </source>
</evidence>
<feature type="domain" description="ABC transporter" evidence="11">
    <location>
        <begin position="2"/>
        <end position="240"/>
    </location>
</feature>
<feature type="transmembrane region" description="Helical" evidence="10">
    <location>
        <begin position="266"/>
        <end position="285"/>
    </location>
</feature>
<dbReference type="InterPro" id="IPR017871">
    <property type="entry name" value="ABC_transporter-like_CS"/>
</dbReference>
<keyword evidence="7 10" id="KW-1133">Transmembrane helix</keyword>
<dbReference type="PROSITE" id="PS00211">
    <property type="entry name" value="ABC_TRANSPORTER_1"/>
    <property type="match status" value="1"/>
</dbReference>
<dbReference type="InterPro" id="IPR027417">
    <property type="entry name" value="P-loop_NTPase"/>
</dbReference>
<evidence type="ECO:0000256" key="7">
    <source>
        <dbReference type="ARBA" id="ARBA00022989"/>
    </source>
</evidence>
<sequence>MLQIKNICKEYRTGSLVQKALDGVSLTLRDSEFVAILGPSGSGKTTLLNIIGGLDRYDSGDLIINGISTKKYKDRDWDSYRNHTIGFVFQSYNLIPHQTILANVELALTISGIGKGERRERAQKALEQVGLGEQGHKKPNQLSGGQMQRVAIARALVNDPDILLADEPTGALDSETSVQVMDLLKEVAKDRLVVMVTHNPELAQEYATRIVNLKDGKIRSDSDEYVVDEELQAEPVHRNLGKSSMSFLTALFLSFNNLRTKLARTLLTSFAGSIGIIGIALILSLSTGVNDYIQQIEEETLSEYPLQIQSTGFDFSSILVSDEGSGQQSEQGDVHVVAMVTDMFSTLDSNDLESLKKYLDSGESGMEEYTNAIEYSYNVTPQIYKQNGDEIRQVNPDRSFDSLGLGASSNSSSMMSSMMSTNVFYEMPENEQLYEGQYDVKAGRWPENYNECVLVLTGGGSISDFMLYTMGLRDPLELDEMVQQFIDEEQVDVPEDMGTYDYEDIIGITFRLVNSADYYSYDSQYGVWTDKSGDTEYMKNLVENGEELTIVGIVQPSEDANAAALTPGICYPASLTKHVVEEAEKSEIVQQQMENPSVNVFTGEAFGEESDESGVNEDSLITVDEEKLQAAFGFDESAMSGLSGSLNLTDVFSSAGNSVDLSGMIDLSGISVSLPDLPEMSMEELLGSVDLNVSADSLSKMASGLMEGYSEYVQTHPEADFSGIFDDFRTYLGSDEAKQIIKDNIEEIIQSAGDITVTGDQLRAMITEIMNGFQAFIDENGYTDASRFDEYLIEYMQTAAAQEILDKWANELFSGIADNISILPEQMEKLAQELSDGYVSYAQENGLTDPTKIDDYFMDYLATDDGRQKLMEGITSMVDTGALEEQVSAAVGSYMQSAMSSYGSAAAETLSSQITSAVQQMMTQIASGMETAMGQAMTRVGASLQNAVNIDADAFADAFQMNMTGEELAELMMSMSSAQSATYDSNLMTLGYADFDTPSGIDIYPTDFESKEEAVRILDEYNSRMEEAGKDEQVITYTDVVGTLMSSVTDIIDIISYVLIAFVAISLVVSSIMIGVITYISVLERKKEIGILRAIGASKGNISQVFNAETFIIGLCAGLIGILLTLLLLIPGNAVIHAVAGTTDINAVLPAVPAVILVLLSVVLTLIGGLIPSRKAAKSDPVTALRTE</sequence>
<feature type="transmembrane region" description="Helical" evidence="10">
    <location>
        <begin position="1111"/>
        <end position="1131"/>
    </location>
</feature>
<protein>
    <submittedName>
        <fullName evidence="12">ABC transporter ATP-binding protein/permease</fullName>
    </submittedName>
</protein>
<dbReference type="PROSITE" id="PS50893">
    <property type="entry name" value="ABC_TRANSPORTER_2"/>
    <property type="match status" value="1"/>
</dbReference>
<dbReference type="EMBL" id="JAJEQX010000045">
    <property type="protein sequence ID" value="MCC2256040.1"/>
    <property type="molecule type" value="Genomic_DNA"/>
</dbReference>
<reference evidence="12 13" key="1">
    <citation type="submission" date="2021-10" db="EMBL/GenBank/DDBJ databases">
        <title>Anaerobic single-cell dispensing facilitates the cultivation of human gut bacteria.</title>
        <authorList>
            <person name="Afrizal A."/>
        </authorList>
    </citation>
    <scope>NUCLEOTIDE SEQUENCE [LARGE SCALE GENOMIC DNA]</scope>
    <source>
        <strain evidence="12 13">CLA-AA-H200</strain>
    </source>
</reference>
<dbReference type="InterPro" id="IPR017911">
    <property type="entry name" value="MacB-like_ATP-bd"/>
</dbReference>
<keyword evidence="3" id="KW-1003">Cell membrane</keyword>
<comment type="subcellular location">
    <subcellularLocation>
        <location evidence="1">Cell inner membrane</location>
        <topology evidence="1">Multi-pass membrane protein</topology>
    </subcellularLocation>
</comment>
<evidence type="ECO:0000256" key="3">
    <source>
        <dbReference type="ARBA" id="ARBA00022475"/>
    </source>
</evidence>
<dbReference type="PANTHER" id="PTHR42798">
    <property type="entry name" value="LIPOPROTEIN-RELEASING SYSTEM ATP-BINDING PROTEIN LOLD"/>
    <property type="match status" value="1"/>
</dbReference>
<dbReference type="InterPro" id="IPR003593">
    <property type="entry name" value="AAA+_ATPase"/>
</dbReference>
<evidence type="ECO:0000256" key="1">
    <source>
        <dbReference type="ARBA" id="ARBA00004429"/>
    </source>
</evidence>
<name>A0ABS8G154_9FIRM</name>
<dbReference type="Proteomes" id="UP001198151">
    <property type="component" value="Unassembled WGS sequence"/>
</dbReference>
<keyword evidence="8 10" id="KW-0472">Membrane</keyword>